<dbReference type="InterPro" id="IPR012902">
    <property type="entry name" value="N_methyl_site"/>
</dbReference>
<dbReference type="InterPro" id="IPR045584">
    <property type="entry name" value="Pilin-like"/>
</dbReference>
<keyword evidence="14" id="KW-1185">Reference proteome</keyword>
<dbReference type="EMBL" id="CP013124">
    <property type="protein sequence ID" value="ALN20529.1"/>
    <property type="molecule type" value="Genomic_DNA"/>
</dbReference>
<protein>
    <recommendedName>
        <fullName evidence="2">Type II secretion system protein H</fullName>
    </recommendedName>
    <alternativeName>
        <fullName evidence="10">General secretion pathway protein H</fullName>
    </alternativeName>
</protein>
<evidence type="ECO:0000256" key="4">
    <source>
        <dbReference type="ARBA" id="ARBA00022481"/>
    </source>
</evidence>
<dbReference type="Pfam" id="PF07963">
    <property type="entry name" value="N_methyl"/>
    <property type="match status" value="1"/>
</dbReference>
<gene>
    <name evidence="13" type="ORF">DW68_018435</name>
</gene>
<evidence type="ECO:0000259" key="12">
    <source>
        <dbReference type="Pfam" id="PF12019"/>
    </source>
</evidence>
<keyword evidence="7 11" id="KW-1133">Transmembrane helix</keyword>
<evidence type="ECO:0000256" key="7">
    <source>
        <dbReference type="ARBA" id="ARBA00022989"/>
    </source>
</evidence>
<feature type="transmembrane region" description="Helical" evidence="11">
    <location>
        <begin position="12"/>
        <end position="31"/>
    </location>
</feature>
<comment type="subcellular location">
    <subcellularLocation>
        <location evidence="1">Cell inner membrane</location>
        <topology evidence="1">Single-pass membrane protein</topology>
    </subcellularLocation>
</comment>
<evidence type="ECO:0000256" key="5">
    <source>
        <dbReference type="ARBA" id="ARBA00022519"/>
    </source>
</evidence>
<keyword evidence="8 11" id="KW-0472">Membrane</keyword>
<evidence type="ECO:0000256" key="6">
    <source>
        <dbReference type="ARBA" id="ARBA00022692"/>
    </source>
</evidence>
<evidence type="ECO:0000256" key="1">
    <source>
        <dbReference type="ARBA" id="ARBA00004377"/>
    </source>
</evidence>
<dbReference type="RefSeq" id="WP_017361291.1">
    <property type="nucleotide sequence ID" value="NZ_CP013124.1"/>
</dbReference>
<sequence length="171" mass="18157">MKRQHGFTLIELMITLALLGIILGLAIPAVTNFTIKQRVSSKANEMMLSLAFARSEALKLNQDVRVIPRTGTASGWSDGWCIGPTTIGGDCNHADVIRIFAATNGVSITSSGIGNPPVLIFRRNGAASNNVNAFLKVTSPSLDSSSDNARCITLTPLGRAEIEKTTRDAAC</sequence>
<proteinExistence type="inferred from homology"/>
<evidence type="ECO:0000256" key="3">
    <source>
        <dbReference type="ARBA" id="ARBA00022475"/>
    </source>
</evidence>
<dbReference type="PROSITE" id="PS00409">
    <property type="entry name" value="PROKAR_NTER_METHYL"/>
    <property type="match status" value="1"/>
</dbReference>
<evidence type="ECO:0000313" key="13">
    <source>
        <dbReference type="EMBL" id="ALN20529.1"/>
    </source>
</evidence>
<dbReference type="Pfam" id="PF12019">
    <property type="entry name" value="GspH"/>
    <property type="match status" value="1"/>
</dbReference>
<feature type="domain" description="General secretion pathway GspH" evidence="12">
    <location>
        <begin position="43"/>
        <end position="158"/>
    </location>
</feature>
<evidence type="ECO:0000256" key="9">
    <source>
        <dbReference type="ARBA" id="ARBA00025772"/>
    </source>
</evidence>
<accession>A0ABM5W057</accession>
<dbReference type="Gene3D" id="3.55.40.10">
    <property type="entry name" value="minor pseudopilin epsh domain"/>
    <property type="match status" value="1"/>
</dbReference>
<dbReference type="GeneID" id="57607865"/>
<organism evidence="13 14">
    <name type="scientific">Ectopseudomonas mendocina S5.2</name>
    <dbReference type="NCBI Taxonomy" id="1225174"/>
    <lineage>
        <taxon>Bacteria</taxon>
        <taxon>Pseudomonadati</taxon>
        <taxon>Pseudomonadota</taxon>
        <taxon>Gammaproteobacteria</taxon>
        <taxon>Pseudomonadales</taxon>
        <taxon>Pseudomonadaceae</taxon>
        <taxon>Ectopseudomonas</taxon>
    </lineage>
</organism>
<evidence type="ECO:0000256" key="11">
    <source>
        <dbReference type="SAM" id="Phobius"/>
    </source>
</evidence>
<keyword evidence="5" id="KW-0997">Cell inner membrane</keyword>
<dbReference type="InterPro" id="IPR022346">
    <property type="entry name" value="T2SS_GspH"/>
</dbReference>
<keyword evidence="4" id="KW-0488">Methylation</keyword>
<keyword evidence="3" id="KW-1003">Cell membrane</keyword>
<dbReference type="Proteomes" id="UP000028530">
    <property type="component" value="Chromosome"/>
</dbReference>
<evidence type="ECO:0000256" key="8">
    <source>
        <dbReference type="ARBA" id="ARBA00023136"/>
    </source>
</evidence>
<dbReference type="SUPFAM" id="SSF54523">
    <property type="entry name" value="Pili subunits"/>
    <property type="match status" value="1"/>
</dbReference>
<comment type="similarity">
    <text evidence="9">Belongs to the GSP H family.</text>
</comment>
<evidence type="ECO:0000256" key="2">
    <source>
        <dbReference type="ARBA" id="ARBA00021549"/>
    </source>
</evidence>
<evidence type="ECO:0000313" key="14">
    <source>
        <dbReference type="Proteomes" id="UP000028530"/>
    </source>
</evidence>
<keyword evidence="6 11" id="KW-0812">Transmembrane</keyword>
<name>A0ABM5W057_ECTME</name>
<dbReference type="NCBIfam" id="TIGR02532">
    <property type="entry name" value="IV_pilin_GFxxxE"/>
    <property type="match status" value="1"/>
</dbReference>
<evidence type="ECO:0000256" key="10">
    <source>
        <dbReference type="ARBA" id="ARBA00030775"/>
    </source>
</evidence>
<reference evidence="13 14" key="1">
    <citation type="submission" date="2015-11" db="EMBL/GenBank/DDBJ databases">
        <authorList>
            <person name="Chong T.M."/>
            <person name="Chan K.G."/>
            <person name="Dessaux Y."/>
        </authorList>
    </citation>
    <scope>NUCLEOTIDE SEQUENCE [LARGE SCALE GENOMIC DNA]</scope>
    <source>
        <strain evidence="13 14">S5.2</strain>
    </source>
</reference>